<dbReference type="SUPFAM" id="SSF48452">
    <property type="entry name" value="TPR-like"/>
    <property type="match status" value="1"/>
</dbReference>
<feature type="repeat" description="ANK" evidence="2">
    <location>
        <begin position="561"/>
        <end position="593"/>
    </location>
</feature>
<dbReference type="Proteomes" id="UP000298030">
    <property type="component" value="Unassembled WGS sequence"/>
</dbReference>
<dbReference type="EMBL" id="QPFP01000159">
    <property type="protein sequence ID" value="TEB20034.1"/>
    <property type="molecule type" value="Genomic_DNA"/>
</dbReference>
<protein>
    <recommendedName>
        <fullName evidence="3">NACHT domain-containing protein</fullName>
    </recommendedName>
</protein>
<dbReference type="InterPro" id="IPR056884">
    <property type="entry name" value="NPHP3-like_N"/>
</dbReference>
<keyword evidence="1" id="KW-0677">Repeat</keyword>
<dbReference type="InterPro" id="IPR002110">
    <property type="entry name" value="Ankyrin_rpt"/>
</dbReference>
<dbReference type="PROSITE" id="PS50088">
    <property type="entry name" value="ANK_REPEAT"/>
    <property type="match status" value="2"/>
</dbReference>
<dbReference type="InterPro" id="IPR027417">
    <property type="entry name" value="P-loop_NTPase"/>
</dbReference>
<reference evidence="4 5" key="1">
    <citation type="journal article" date="2019" name="Nat. Ecol. Evol.">
        <title>Megaphylogeny resolves global patterns of mushroom evolution.</title>
        <authorList>
            <person name="Varga T."/>
            <person name="Krizsan K."/>
            <person name="Foldi C."/>
            <person name="Dima B."/>
            <person name="Sanchez-Garcia M."/>
            <person name="Sanchez-Ramirez S."/>
            <person name="Szollosi G.J."/>
            <person name="Szarkandi J.G."/>
            <person name="Papp V."/>
            <person name="Albert L."/>
            <person name="Andreopoulos W."/>
            <person name="Angelini C."/>
            <person name="Antonin V."/>
            <person name="Barry K.W."/>
            <person name="Bougher N.L."/>
            <person name="Buchanan P."/>
            <person name="Buyck B."/>
            <person name="Bense V."/>
            <person name="Catcheside P."/>
            <person name="Chovatia M."/>
            <person name="Cooper J."/>
            <person name="Damon W."/>
            <person name="Desjardin D."/>
            <person name="Finy P."/>
            <person name="Geml J."/>
            <person name="Haridas S."/>
            <person name="Hughes K."/>
            <person name="Justo A."/>
            <person name="Karasinski D."/>
            <person name="Kautmanova I."/>
            <person name="Kiss B."/>
            <person name="Kocsube S."/>
            <person name="Kotiranta H."/>
            <person name="LaButti K.M."/>
            <person name="Lechner B.E."/>
            <person name="Liimatainen K."/>
            <person name="Lipzen A."/>
            <person name="Lukacs Z."/>
            <person name="Mihaltcheva S."/>
            <person name="Morgado L.N."/>
            <person name="Niskanen T."/>
            <person name="Noordeloos M.E."/>
            <person name="Ohm R.A."/>
            <person name="Ortiz-Santana B."/>
            <person name="Ovrebo C."/>
            <person name="Racz N."/>
            <person name="Riley R."/>
            <person name="Savchenko A."/>
            <person name="Shiryaev A."/>
            <person name="Soop K."/>
            <person name="Spirin V."/>
            <person name="Szebenyi C."/>
            <person name="Tomsovsky M."/>
            <person name="Tulloss R.E."/>
            <person name="Uehling J."/>
            <person name="Grigoriev I.V."/>
            <person name="Vagvolgyi C."/>
            <person name="Papp T."/>
            <person name="Martin F.M."/>
            <person name="Miettinen O."/>
            <person name="Hibbett D.S."/>
            <person name="Nagy L.G."/>
        </authorList>
    </citation>
    <scope>NUCLEOTIDE SEQUENCE [LARGE SCALE GENOMIC DNA]</scope>
    <source>
        <strain evidence="4 5">FP101781</strain>
    </source>
</reference>
<dbReference type="Pfam" id="PF24883">
    <property type="entry name" value="NPHP3_N"/>
    <property type="match status" value="1"/>
</dbReference>
<dbReference type="SUPFAM" id="SSF52540">
    <property type="entry name" value="P-loop containing nucleoside triphosphate hydrolases"/>
    <property type="match status" value="1"/>
</dbReference>
<comment type="caution">
    <text evidence="4">The sequence shown here is derived from an EMBL/GenBank/DDBJ whole genome shotgun (WGS) entry which is preliminary data.</text>
</comment>
<organism evidence="4 5">
    <name type="scientific">Coprinellus micaceus</name>
    <name type="common">Glistening ink-cap mushroom</name>
    <name type="synonym">Coprinus micaceus</name>
    <dbReference type="NCBI Taxonomy" id="71717"/>
    <lineage>
        <taxon>Eukaryota</taxon>
        <taxon>Fungi</taxon>
        <taxon>Dikarya</taxon>
        <taxon>Basidiomycota</taxon>
        <taxon>Agaricomycotina</taxon>
        <taxon>Agaricomycetes</taxon>
        <taxon>Agaricomycetidae</taxon>
        <taxon>Agaricales</taxon>
        <taxon>Agaricineae</taxon>
        <taxon>Psathyrellaceae</taxon>
        <taxon>Coprinellus</taxon>
    </lineage>
</organism>
<name>A0A4Y7SFY1_COPMI</name>
<dbReference type="Gene3D" id="1.25.40.20">
    <property type="entry name" value="Ankyrin repeat-containing domain"/>
    <property type="match status" value="1"/>
</dbReference>
<feature type="domain" description="NACHT" evidence="3">
    <location>
        <begin position="11"/>
        <end position="167"/>
    </location>
</feature>
<evidence type="ECO:0000313" key="4">
    <source>
        <dbReference type="EMBL" id="TEB20034.1"/>
    </source>
</evidence>
<dbReference type="OrthoDB" id="4760524at2759"/>
<keyword evidence="2" id="KW-0040">ANK repeat</keyword>
<dbReference type="Pfam" id="PF12796">
    <property type="entry name" value="Ank_2"/>
    <property type="match status" value="1"/>
</dbReference>
<dbReference type="Gene3D" id="1.25.40.10">
    <property type="entry name" value="Tetratricopeptide repeat domain"/>
    <property type="match status" value="1"/>
</dbReference>
<feature type="repeat" description="ANK" evidence="2">
    <location>
        <begin position="528"/>
        <end position="560"/>
    </location>
</feature>
<keyword evidence="5" id="KW-1185">Reference proteome</keyword>
<dbReference type="InterPro" id="IPR007111">
    <property type="entry name" value="NACHT_NTPase"/>
</dbReference>
<dbReference type="PROSITE" id="PS50837">
    <property type="entry name" value="NACHT"/>
    <property type="match status" value="1"/>
</dbReference>
<evidence type="ECO:0000256" key="1">
    <source>
        <dbReference type="ARBA" id="ARBA00022737"/>
    </source>
</evidence>
<dbReference type="InterPro" id="IPR011990">
    <property type="entry name" value="TPR-like_helical_dom_sf"/>
</dbReference>
<gene>
    <name evidence="4" type="ORF">FA13DRAFT_1672999</name>
</gene>
<evidence type="ECO:0000313" key="5">
    <source>
        <dbReference type="Proteomes" id="UP000298030"/>
    </source>
</evidence>
<dbReference type="PANTHER" id="PTHR10039">
    <property type="entry name" value="AMELOGENIN"/>
    <property type="match status" value="1"/>
</dbReference>
<dbReference type="Gene3D" id="3.40.50.300">
    <property type="entry name" value="P-loop containing nucleotide triphosphate hydrolases"/>
    <property type="match status" value="1"/>
</dbReference>
<dbReference type="SUPFAM" id="SSF48403">
    <property type="entry name" value="Ankyrin repeat"/>
    <property type="match status" value="1"/>
</dbReference>
<dbReference type="PANTHER" id="PTHR10039:SF17">
    <property type="entry name" value="FUNGAL STAND N-TERMINAL GOODBYE DOMAIN-CONTAINING PROTEIN-RELATED"/>
    <property type="match status" value="1"/>
</dbReference>
<dbReference type="PROSITE" id="PS50297">
    <property type="entry name" value="ANK_REP_REGION"/>
    <property type="match status" value="1"/>
</dbReference>
<dbReference type="STRING" id="71717.A0A4Y7SFY1"/>
<accession>A0A4Y7SFY1</accession>
<proteinExistence type="predicted"/>
<dbReference type="SMART" id="SM00248">
    <property type="entry name" value="ANK"/>
    <property type="match status" value="2"/>
</dbReference>
<evidence type="ECO:0000256" key="2">
    <source>
        <dbReference type="PROSITE-ProRule" id="PRU00023"/>
    </source>
</evidence>
<sequence length="962" mass="106426">MGGSLFFSNPHIMWIYGYAGCGKSAIAQEVARHFAGENRLAAAFFFFRGAGDRSRITRFATTVASQVAAAIPGTAPIIEMAIRANPALLQTKHTSLADQFENLIFRPINSIKWGNVAASIRNGPFLIVLDGVDECEDREEVGVFIDRMIEFFDRKPRTPLRFLITSRVENHIHQRLHSSKQVCLLDLVEHTSNEDIMSALEAAITKESQSCLLTYAKSWPSLEDKVKLVEHIGGSYIFMTTILKSLFDTSGADGLTPMERLPIVLSMSPNFDGLYKAILEPCQHLPHFLDIISAIALALEPLSVAQIAHILKVGTVAVINVIIHLHAIFQIPGDDRTPVTLWHTSLRDFLCSRDRAGPFLANHRALGYGCLSILAATSRGLPESPATQYSTLFAKKHWTRFLGSMDGDTFDEEFWDVTTCLQKASTVTTIAEFHFCVFDKLLHHLERVASSTNKRGGGALPPTPPAPSPPLTQGFKWKVLYMVFHPEKWQALRAARAALSSTDVQGPCHWVSLLLEGWSDPVLSGRNEGGSCLHSACRLGREDIALLLLQHGVDPNIKDRSGNTALRTACHNDQAACAKILLDHGAKASEGDVPVLQAWSVRLYSRSGAVGRGALELGVAICLLRELLRHRPPGHLEHAIFLGYLALYLNLRSGRSGSIPDIDEAVRLTRGILTHRPPGHTERTKSLWNLAAYLHWRSVLTCSTPDMNEAICFLRELLEYPAPEGSERAVYLLQLALSLYWRSVRSGSISDINEAIRLTTEVLEHRPLGHPDRAEALQGLATAVNCRAQISGSLAVVDVDKAVHLCRDALGLRPPGDAKRGSILHSLCLCLIFRFEARQNVHDLNEATSLCREALPLHPPGSDYHIRTLRTLATVLQLQPEHLDEALELSRKSVSLICSAHSDRWEHLMTLASILHRRYKRSGAVMDLEEAITICAKAMALCPPKHIRRHKLLALQANLAEY</sequence>
<dbReference type="AlphaFoldDB" id="A0A4Y7SFY1"/>
<evidence type="ECO:0000259" key="3">
    <source>
        <dbReference type="PROSITE" id="PS50837"/>
    </source>
</evidence>
<dbReference type="InterPro" id="IPR036770">
    <property type="entry name" value="Ankyrin_rpt-contain_sf"/>
</dbReference>